<dbReference type="RefSeq" id="WP_052551837.1">
    <property type="nucleotide sequence ID" value="NZ_JMCC02000056.1"/>
</dbReference>
<dbReference type="Pfam" id="PF12007">
    <property type="entry name" value="DUF3501"/>
    <property type="match status" value="1"/>
</dbReference>
<dbReference type="InterPro" id="IPR021890">
    <property type="entry name" value="DUF3501"/>
</dbReference>
<dbReference type="Proteomes" id="UP000031599">
    <property type="component" value="Unassembled WGS sequence"/>
</dbReference>
<sequence>MSPTRGSRPAIDLSDLRPRELHEQARESWGAKLRRDKRARRVEIGHLCLLFESRETVLWQIQEVLRVESRSSAAHIQREIDEYTCLVPQPGRLTATLMIQSGGAEVGARLSRQIDRGLLSLEIGAWRCPCQQLQPRDDEPAAVHYVGFSIPEPAIRAMSTAAVWLRVDSTLDHHRVALPPTTRASLIATLAEAEANQSAAFIHSNQARKSTCLSW</sequence>
<accession>A0A0C1ZCF6</accession>
<dbReference type="EMBL" id="JMCC02000056">
    <property type="protein sequence ID" value="KIG15369.1"/>
    <property type="molecule type" value="Genomic_DNA"/>
</dbReference>
<proteinExistence type="predicted"/>
<evidence type="ECO:0008006" key="3">
    <source>
        <dbReference type="Google" id="ProtNLM"/>
    </source>
</evidence>
<reference evidence="1 2" key="1">
    <citation type="submission" date="2014-12" db="EMBL/GenBank/DDBJ databases">
        <title>Genome assembly of Enhygromyxa salina DSM 15201.</title>
        <authorList>
            <person name="Sharma G."/>
            <person name="Subramanian S."/>
        </authorList>
    </citation>
    <scope>NUCLEOTIDE SEQUENCE [LARGE SCALE GENOMIC DNA]</scope>
    <source>
        <strain evidence="1 2">DSM 15201</strain>
    </source>
</reference>
<evidence type="ECO:0000313" key="2">
    <source>
        <dbReference type="Proteomes" id="UP000031599"/>
    </source>
</evidence>
<gene>
    <name evidence="1" type="ORF">DB30_05701</name>
</gene>
<protein>
    <recommendedName>
        <fullName evidence="3">DUF3501 family protein</fullName>
    </recommendedName>
</protein>
<evidence type="ECO:0000313" key="1">
    <source>
        <dbReference type="EMBL" id="KIG15369.1"/>
    </source>
</evidence>
<organism evidence="1 2">
    <name type="scientific">Enhygromyxa salina</name>
    <dbReference type="NCBI Taxonomy" id="215803"/>
    <lineage>
        <taxon>Bacteria</taxon>
        <taxon>Pseudomonadati</taxon>
        <taxon>Myxococcota</taxon>
        <taxon>Polyangia</taxon>
        <taxon>Nannocystales</taxon>
        <taxon>Nannocystaceae</taxon>
        <taxon>Enhygromyxa</taxon>
    </lineage>
</organism>
<dbReference type="AlphaFoldDB" id="A0A0C1ZCF6"/>
<name>A0A0C1ZCF6_9BACT</name>
<comment type="caution">
    <text evidence="1">The sequence shown here is derived from an EMBL/GenBank/DDBJ whole genome shotgun (WGS) entry which is preliminary data.</text>
</comment>